<feature type="domain" description="SLH" evidence="3">
    <location>
        <begin position="357"/>
        <end position="420"/>
    </location>
</feature>
<feature type="chain" id="PRO_5038416600" evidence="2">
    <location>
        <begin position="24"/>
        <end position="481"/>
    </location>
</feature>
<reference evidence="4" key="1">
    <citation type="submission" date="2020-10" db="EMBL/GenBank/DDBJ databases">
        <title>ChiBAC.</title>
        <authorList>
            <person name="Zenner C."/>
            <person name="Hitch T.C.A."/>
            <person name="Clavel T."/>
        </authorList>
    </citation>
    <scope>NUCLEOTIDE SEQUENCE</scope>
    <source>
        <strain evidence="4">DSM 107454</strain>
    </source>
</reference>
<evidence type="ECO:0000313" key="4">
    <source>
        <dbReference type="EMBL" id="MBE5039502.1"/>
    </source>
</evidence>
<evidence type="ECO:0000256" key="1">
    <source>
        <dbReference type="ARBA" id="ARBA00022737"/>
    </source>
</evidence>
<feature type="domain" description="SLH" evidence="3">
    <location>
        <begin position="297"/>
        <end position="356"/>
    </location>
</feature>
<dbReference type="RefSeq" id="WP_226392067.1">
    <property type="nucleotide sequence ID" value="NZ_JADCKB010000005.1"/>
</dbReference>
<dbReference type="AlphaFoldDB" id="A0A9D5LYY8"/>
<protein>
    <submittedName>
        <fullName evidence="4">S-layer homology domain-containing protein</fullName>
    </submittedName>
</protein>
<feature type="signal peptide" evidence="2">
    <location>
        <begin position="1"/>
        <end position="23"/>
    </location>
</feature>
<feature type="domain" description="SLH" evidence="3">
    <location>
        <begin position="423"/>
        <end position="481"/>
    </location>
</feature>
<proteinExistence type="predicted"/>
<gene>
    <name evidence="4" type="ORF">INF28_03370</name>
</gene>
<dbReference type="EMBL" id="JADCKB010000005">
    <property type="protein sequence ID" value="MBE5039502.1"/>
    <property type="molecule type" value="Genomic_DNA"/>
</dbReference>
<evidence type="ECO:0000256" key="2">
    <source>
        <dbReference type="SAM" id="SignalP"/>
    </source>
</evidence>
<accession>A0A9D5LYY8</accession>
<keyword evidence="2" id="KW-0732">Signal</keyword>
<dbReference type="Pfam" id="PF00395">
    <property type="entry name" value="SLH"/>
    <property type="match status" value="3"/>
</dbReference>
<evidence type="ECO:0000313" key="5">
    <source>
        <dbReference type="Proteomes" id="UP000806542"/>
    </source>
</evidence>
<comment type="caution">
    <text evidence="4">The sequence shown here is derived from an EMBL/GenBank/DDBJ whole genome shotgun (WGS) entry which is preliminary data.</text>
</comment>
<keyword evidence="1" id="KW-0677">Repeat</keyword>
<name>A0A9D5LYY8_9FIRM</name>
<dbReference type="PANTHER" id="PTHR43308">
    <property type="entry name" value="OUTER MEMBRANE PROTEIN ALPHA-RELATED"/>
    <property type="match status" value="1"/>
</dbReference>
<dbReference type="InterPro" id="IPR001119">
    <property type="entry name" value="SLH_dom"/>
</dbReference>
<evidence type="ECO:0000259" key="3">
    <source>
        <dbReference type="PROSITE" id="PS51272"/>
    </source>
</evidence>
<dbReference type="Proteomes" id="UP000806542">
    <property type="component" value="Unassembled WGS sequence"/>
</dbReference>
<dbReference type="InterPro" id="IPR051465">
    <property type="entry name" value="Cell_Envelope_Struct_Comp"/>
</dbReference>
<sequence>MKKLVISILSLAIVMQTSCLVMADEWGSVEVPADLQASNGSSVYQDAMVEIDAGDSINLKATVDMSSVREAFESYVAEAKATINEIADEETKNLLLQKLAESQISGSFEILLKYPKSLTLPTAVTGGEALYGFSSAAEKVFEEESREVVAVDSNTSALKIVIKVAGPVQDDGSRLGYCTESEVEANIDEYLPDLEFVAANIDIPQRGVYLFSGEMTGETTVKGNNTERTITYTAVQKPGNENPEDNTGISVSVEATGSSAYPVGPGTSVGGSGSKLPGTSVILPGTSTSSSSSEETDAVAFYDVNAQDWFYDGVSYVVSNGLMNGVSSNEFAPYEETTRAMICTILWRMENSPAAGATAVYGDVASDAYYASPIAWATQAGIVNGYGDGLFGPDDVITREQMAAILNRYANYKGAKAVQFADLSAYQDASSVSDWATQNMAWAVGAGLISGKENNNLDPSASAIRAEVATIFMRYCENIVQ</sequence>
<dbReference type="PROSITE" id="PS51272">
    <property type="entry name" value="SLH"/>
    <property type="match status" value="3"/>
</dbReference>
<keyword evidence="5" id="KW-1185">Reference proteome</keyword>
<organism evidence="4 5">
    <name type="scientific">Ructibacterium gallinarum</name>
    <dbReference type="NCBI Taxonomy" id="2779355"/>
    <lineage>
        <taxon>Bacteria</taxon>
        <taxon>Bacillati</taxon>
        <taxon>Bacillota</taxon>
        <taxon>Clostridia</taxon>
        <taxon>Eubacteriales</taxon>
        <taxon>Oscillospiraceae</taxon>
        <taxon>Ructibacterium</taxon>
    </lineage>
</organism>